<keyword evidence="1 5" id="KW-0560">Oxidoreductase</keyword>
<dbReference type="PROSITE" id="PS00895">
    <property type="entry name" value="3_HYDROXYISOBUT_DH"/>
    <property type="match status" value="1"/>
</dbReference>
<dbReference type="InterPro" id="IPR029154">
    <property type="entry name" value="HIBADH-like_NADP-bd"/>
</dbReference>
<comment type="caution">
    <text evidence="5">The sequence shown here is derived from an EMBL/GenBank/DDBJ whole genome shotgun (WGS) entry which is preliminary data.</text>
</comment>
<dbReference type="RefSeq" id="WP_380930290.1">
    <property type="nucleotide sequence ID" value="NZ_JBHUGS010000003.1"/>
</dbReference>
<dbReference type="Gene3D" id="3.40.50.720">
    <property type="entry name" value="NAD(P)-binding Rossmann-like Domain"/>
    <property type="match status" value="1"/>
</dbReference>
<evidence type="ECO:0000256" key="2">
    <source>
        <dbReference type="ARBA" id="ARBA00023027"/>
    </source>
</evidence>
<evidence type="ECO:0000256" key="1">
    <source>
        <dbReference type="ARBA" id="ARBA00023002"/>
    </source>
</evidence>
<name>A0ABW4U1D9_9SPHN</name>
<dbReference type="InterPro" id="IPR006115">
    <property type="entry name" value="6PGDH_NADP-bd"/>
</dbReference>
<dbReference type="PANTHER" id="PTHR22981">
    <property type="entry name" value="3-HYDROXYISOBUTYRATE DEHYDROGENASE-RELATED"/>
    <property type="match status" value="1"/>
</dbReference>
<dbReference type="EC" id="1.1.-.-" evidence="5"/>
<dbReference type="InterPro" id="IPR015815">
    <property type="entry name" value="HIBADH-related"/>
</dbReference>
<dbReference type="InterPro" id="IPR013328">
    <property type="entry name" value="6PGD_dom2"/>
</dbReference>
<dbReference type="Proteomes" id="UP001597400">
    <property type="component" value="Unassembled WGS sequence"/>
</dbReference>
<protein>
    <submittedName>
        <fullName evidence="5">NAD(P)-dependent oxidoreductase</fullName>
        <ecNumber evidence="5">1.1.-.-</ecNumber>
    </submittedName>
</protein>
<organism evidence="5 6">
    <name type="scientific">Sphingomonas arantia</name>
    <dbReference type="NCBI Taxonomy" id="1460676"/>
    <lineage>
        <taxon>Bacteria</taxon>
        <taxon>Pseudomonadati</taxon>
        <taxon>Pseudomonadota</taxon>
        <taxon>Alphaproteobacteria</taxon>
        <taxon>Sphingomonadales</taxon>
        <taxon>Sphingomonadaceae</taxon>
        <taxon>Sphingomonas</taxon>
    </lineage>
</organism>
<proteinExistence type="predicted"/>
<dbReference type="InterPro" id="IPR002204">
    <property type="entry name" value="3-OH-isobutyrate_DH-rel_CS"/>
</dbReference>
<evidence type="ECO:0000259" key="4">
    <source>
        <dbReference type="Pfam" id="PF14833"/>
    </source>
</evidence>
<dbReference type="PIRSF" id="PIRSF000103">
    <property type="entry name" value="HIBADH"/>
    <property type="match status" value="1"/>
</dbReference>
<feature type="domain" description="6-phosphogluconate dehydrogenase NADP-binding" evidence="3">
    <location>
        <begin position="10"/>
        <end position="167"/>
    </location>
</feature>
<reference evidence="6" key="1">
    <citation type="journal article" date="2019" name="Int. J. Syst. Evol. Microbiol.">
        <title>The Global Catalogue of Microorganisms (GCM) 10K type strain sequencing project: providing services to taxonomists for standard genome sequencing and annotation.</title>
        <authorList>
            <consortium name="The Broad Institute Genomics Platform"/>
            <consortium name="The Broad Institute Genome Sequencing Center for Infectious Disease"/>
            <person name="Wu L."/>
            <person name="Ma J."/>
        </authorList>
    </citation>
    <scope>NUCLEOTIDE SEQUENCE [LARGE SCALE GENOMIC DNA]</scope>
    <source>
        <strain evidence="6">CGMCC 1.12702</strain>
    </source>
</reference>
<keyword evidence="6" id="KW-1185">Reference proteome</keyword>
<dbReference type="InterPro" id="IPR036291">
    <property type="entry name" value="NAD(P)-bd_dom_sf"/>
</dbReference>
<dbReference type="InterPro" id="IPR008927">
    <property type="entry name" value="6-PGluconate_DH-like_C_sf"/>
</dbReference>
<dbReference type="SUPFAM" id="SSF51735">
    <property type="entry name" value="NAD(P)-binding Rossmann-fold domains"/>
    <property type="match status" value="1"/>
</dbReference>
<keyword evidence="2" id="KW-0520">NAD</keyword>
<feature type="domain" description="3-hydroxyisobutyrate dehydrogenase-like NAD-binding" evidence="4">
    <location>
        <begin position="171"/>
        <end position="289"/>
    </location>
</feature>
<dbReference type="EMBL" id="JBHUGS010000003">
    <property type="protein sequence ID" value="MFD1951541.1"/>
    <property type="molecule type" value="Genomic_DNA"/>
</dbReference>
<evidence type="ECO:0000259" key="3">
    <source>
        <dbReference type="Pfam" id="PF03446"/>
    </source>
</evidence>
<evidence type="ECO:0000313" key="5">
    <source>
        <dbReference type="EMBL" id="MFD1951541.1"/>
    </source>
</evidence>
<dbReference type="PANTHER" id="PTHR22981:SF7">
    <property type="entry name" value="3-HYDROXYISOBUTYRATE DEHYDROGENASE, MITOCHONDRIAL"/>
    <property type="match status" value="1"/>
</dbReference>
<evidence type="ECO:0000313" key="6">
    <source>
        <dbReference type="Proteomes" id="UP001597400"/>
    </source>
</evidence>
<gene>
    <name evidence="5" type="ORF">ACFSGX_12275</name>
</gene>
<dbReference type="Pfam" id="PF14833">
    <property type="entry name" value="NAD_binding_11"/>
    <property type="match status" value="1"/>
</dbReference>
<dbReference type="Pfam" id="PF03446">
    <property type="entry name" value="NAD_binding_2"/>
    <property type="match status" value="1"/>
</dbReference>
<dbReference type="Gene3D" id="1.10.1040.10">
    <property type="entry name" value="N-(1-d-carboxylethyl)-l-norvaline Dehydrogenase, domain 2"/>
    <property type="match status" value="1"/>
</dbReference>
<accession>A0ABW4U1D9</accession>
<dbReference type="GO" id="GO:0016491">
    <property type="term" value="F:oxidoreductase activity"/>
    <property type="evidence" value="ECO:0007669"/>
    <property type="project" value="UniProtKB-KW"/>
</dbReference>
<sequence>MSAFDEPGPVGFIGLGEMGRPMVGHLLAAGLPVYICDPDPAAVAAAVAAGAIALARAVEVADAAETVMVCVPTPEIVEKVCVGPAGLVEGGRVRRIVDHSTTGPAMARVVSAALAERGIAYLDAPLAGSTPAAKAGTLTIMAAGDGEEFEAVRAILDVYGETVSLIGVEVGQGHLLKLINNMILCATLVASTEALAVGMRAGISADTMLATLNRGTARSFASQALLQDRVASGNPQIGFRLELMRKDLRLLLEQAAERGITMPVSASVKATFDRGQTALGLDADVLAIAPFIVAEAGAPFE</sequence>
<dbReference type="SUPFAM" id="SSF48179">
    <property type="entry name" value="6-phosphogluconate dehydrogenase C-terminal domain-like"/>
    <property type="match status" value="1"/>
</dbReference>